<reference evidence="3 4" key="1">
    <citation type="submission" date="2020-08" db="EMBL/GenBank/DDBJ databases">
        <title>A Genomic Blueprint of the Chicken Gut Microbiome.</title>
        <authorList>
            <person name="Gilroy R."/>
            <person name="Ravi A."/>
            <person name="Getino M."/>
            <person name="Pursley I."/>
            <person name="Horton D.L."/>
            <person name="Alikhan N.-F."/>
            <person name="Baker D."/>
            <person name="Gharbi K."/>
            <person name="Hall N."/>
            <person name="Watson M."/>
            <person name="Adriaenssens E.M."/>
            <person name="Foster-Nyarko E."/>
            <person name="Jarju S."/>
            <person name="Secka A."/>
            <person name="Antonio M."/>
            <person name="Oren A."/>
            <person name="Chaudhuri R."/>
            <person name="La Ragione R.M."/>
            <person name="Hildebrand F."/>
            <person name="Pallen M.J."/>
        </authorList>
    </citation>
    <scope>NUCLEOTIDE SEQUENCE [LARGE SCALE GENOMIC DNA]</scope>
    <source>
        <strain evidence="3 4">Sa2CUA8</strain>
    </source>
</reference>
<protein>
    <recommendedName>
        <fullName evidence="5">Di-and tripeptidase</fullName>
    </recommendedName>
</protein>
<accession>A0ABR8V3P4</accession>
<evidence type="ECO:0000256" key="2">
    <source>
        <dbReference type="SAM" id="Phobius"/>
    </source>
</evidence>
<keyword evidence="2" id="KW-0472">Membrane</keyword>
<evidence type="ECO:0000256" key="1">
    <source>
        <dbReference type="SAM" id="MobiDB-lite"/>
    </source>
</evidence>
<keyword evidence="2" id="KW-0812">Transmembrane</keyword>
<dbReference type="Proteomes" id="UP000633601">
    <property type="component" value="Unassembled WGS sequence"/>
</dbReference>
<sequence length="340" mass="35023">MGRKKKDTDAQMAVWGTSDSVRPVPQPHTRLTAVQDVPEGAPTDDWGDLRGTPLLDAALDKAVTIPSSAIHAHVDGLRRRNPHATPAQIIGILEREYLMVIGTAGGAVGAAAAFPAVGTGVGIALTASDVATYFGSSAAFSLAVADVYGFEVDDAARRRALLLASVLGDKGSQQVEKAVGGSAMAWGKVLMTSMPSSTIKQVNKALTNKFLRTQMVKHGGLAIGRLVPFGVGAVVGVAGSRALGKTVISQTRRAFGPPPLGFRPVLEVVEVPDGSAPPLLVPAPADRLGVVDAPVPGAGPGVVDEAAERAAARRAGGRTGADGPPRGIRSVRWRRPKKSS</sequence>
<keyword evidence="2" id="KW-1133">Transmembrane helix</keyword>
<proteinExistence type="predicted"/>
<name>A0ABR8V3P4_9CELL</name>
<evidence type="ECO:0008006" key="5">
    <source>
        <dbReference type="Google" id="ProtNLM"/>
    </source>
</evidence>
<gene>
    <name evidence="3" type="ORF">H9640_12730</name>
</gene>
<feature type="compositionally biased region" description="Basic residues" evidence="1">
    <location>
        <begin position="329"/>
        <end position="340"/>
    </location>
</feature>
<keyword evidence="4" id="KW-1185">Reference proteome</keyword>
<evidence type="ECO:0000313" key="4">
    <source>
        <dbReference type="Proteomes" id="UP000633601"/>
    </source>
</evidence>
<evidence type="ECO:0000313" key="3">
    <source>
        <dbReference type="EMBL" id="MBD7999418.1"/>
    </source>
</evidence>
<feature type="region of interest" description="Disordered" evidence="1">
    <location>
        <begin position="1"/>
        <end position="25"/>
    </location>
</feature>
<dbReference type="RefSeq" id="WP_191791067.1">
    <property type="nucleotide sequence ID" value="NZ_JACSQE010000009.1"/>
</dbReference>
<feature type="transmembrane region" description="Helical" evidence="2">
    <location>
        <begin position="97"/>
        <end position="118"/>
    </location>
</feature>
<feature type="region of interest" description="Disordered" evidence="1">
    <location>
        <begin position="299"/>
        <end position="340"/>
    </location>
</feature>
<dbReference type="EMBL" id="JACSQE010000009">
    <property type="protein sequence ID" value="MBD7999418.1"/>
    <property type="molecule type" value="Genomic_DNA"/>
</dbReference>
<comment type="caution">
    <text evidence="3">The sequence shown here is derived from an EMBL/GenBank/DDBJ whole genome shotgun (WGS) entry which is preliminary data.</text>
</comment>
<organism evidence="3 4">
    <name type="scientific">Oerskovia gallyi</name>
    <dbReference type="NCBI Taxonomy" id="2762226"/>
    <lineage>
        <taxon>Bacteria</taxon>
        <taxon>Bacillati</taxon>
        <taxon>Actinomycetota</taxon>
        <taxon>Actinomycetes</taxon>
        <taxon>Micrococcales</taxon>
        <taxon>Cellulomonadaceae</taxon>
        <taxon>Oerskovia</taxon>
    </lineage>
</organism>